<dbReference type="PANTHER" id="PTHR32309:SF13">
    <property type="entry name" value="FERRIC ENTEROBACTIN TRANSPORT PROTEIN FEPE"/>
    <property type="match status" value="1"/>
</dbReference>
<feature type="transmembrane region" description="Helical" evidence="1">
    <location>
        <begin position="44"/>
        <end position="63"/>
    </location>
</feature>
<evidence type="ECO:0000256" key="1">
    <source>
        <dbReference type="SAM" id="Phobius"/>
    </source>
</evidence>
<name>A0ABX2KLR8_9PROT</name>
<dbReference type="RefSeq" id="WP_174474257.1">
    <property type="nucleotide sequence ID" value="NZ_JAGINN010000001.1"/>
</dbReference>
<sequence length="334" mass="35520">MPDGVIAPRHTQPPPHAMTLALPMAGGEGDLLSFVRTLRTGWRWLVGGWVGGLVLAVAALWLVTPAYTAAMVIGPTARVGSAAMGARVPTLNGRDSAGVAEPGAGDESLSDFARYLELFGSGPVADRLAADPAILRALFAERWDAEAERWRPPPGLFPTVKRALLALVGREDWVEPDGDRVARALRDRLVVDMLRSGPMRRITFRHADRAIAVELLGRIAAATDAHLRAEAARRSAAQIAHIKLRLGAVTVAEHRQALSDLLLDQERVAMMIGVDLPFAADMIQPPAAATLPDWPNPAVVIPLAGLVGLVAAGFALSASHALRRERTTGVEAPP</sequence>
<evidence type="ECO:0000313" key="3">
    <source>
        <dbReference type="Proteomes" id="UP000605086"/>
    </source>
</evidence>
<keyword evidence="1" id="KW-0812">Transmembrane</keyword>
<dbReference type="PANTHER" id="PTHR32309">
    <property type="entry name" value="TYROSINE-PROTEIN KINASE"/>
    <property type="match status" value="1"/>
</dbReference>
<evidence type="ECO:0008006" key="4">
    <source>
        <dbReference type="Google" id="ProtNLM"/>
    </source>
</evidence>
<dbReference type="InterPro" id="IPR050445">
    <property type="entry name" value="Bact_polysacc_biosynth/exp"/>
</dbReference>
<comment type="caution">
    <text evidence="2">The sequence shown here is derived from an EMBL/GenBank/DDBJ whole genome shotgun (WGS) entry which is preliminary data.</text>
</comment>
<accession>A0ABX2KLR8</accession>
<gene>
    <name evidence="2" type="ORF">GBZ48_29410</name>
</gene>
<reference evidence="2 3" key="1">
    <citation type="submission" date="2019-10" db="EMBL/GenBank/DDBJ databases">
        <title>Genome sequence of Azospirillum melinis.</title>
        <authorList>
            <person name="Ambrosini A."/>
            <person name="Sant'Anna F.H."/>
            <person name="Cassan F.D."/>
            <person name="Souza E.M."/>
            <person name="Passaglia L.M.P."/>
        </authorList>
    </citation>
    <scope>NUCLEOTIDE SEQUENCE [LARGE SCALE GENOMIC DNA]</scope>
    <source>
        <strain evidence="2 3">TMCY0552</strain>
    </source>
</reference>
<dbReference type="Proteomes" id="UP000605086">
    <property type="component" value="Unassembled WGS sequence"/>
</dbReference>
<dbReference type="EMBL" id="WHOS01000061">
    <property type="protein sequence ID" value="NUB03346.1"/>
    <property type="molecule type" value="Genomic_DNA"/>
</dbReference>
<evidence type="ECO:0000313" key="2">
    <source>
        <dbReference type="EMBL" id="NUB03346.1"/>
    </source>
</evidence>
<proteinExistence type="predicted"/>
<keyword evidence="1" id="KW-1133">Transmembrane helix</keyword>
<keyword evidence="1" id="KW-0472">Membrane</keyword>
<feature type="transmembrane region" description="Helical" evidence="1">
    <location>
        <begin position="294"/>
        <end position="316"/>
    </location>
</feature>
<protein>
    <recommendedName>
        <fullName evidence="4">Polysaccharide chain length determinant N-terminal domain-containing protein</fullName>
    </recommendedName>
</protein>
<organism evidence="2 3">
    <name type="scientific">Azospirillum melinis</name>
    <dbReference type="NCBI Taxonomy" id="328839"/>
    <lineage>
        <taxon>Bacteria</taxon>
        <taxon>Pseudomonadati</taxon>
        <taxon>Pseudomonadota</taxon>
        <taxon>Alphaproteobacteria</taxon>
        <taxon>Rhodospirillales</taxon>
        <taxon>Azospirillaceae</taxon>
        <taxon>Azospirillum</taxon>
    </lineage>
</organism>
<keyword evidence="3" id="KW-1185">Reference proteome</keyword>